<dbReference type="InterPro" id="IPR031309">
    <property type="entry name" value="Ribosomal_uL5_C"/>
</dbReference>
<evidence type="ECO:0000259" key="8">
    <source>
        <dbReference type="Pfam" id="PF00673"/>
    </source>
</evidence>
<dbReference type="InterPro" id="IPR002132">
    <property type="entry name" value="Ribosomal_uL5"/>
</dbReference>
<gene>
    <name evidence="5" type="primary">rplE</name>
    <name evidence="9" type="ORF">ENI09_01035</name>
</gene>
<comment type="caution">
    <text evidence="9">The sequence shown here is derived from an EMBL/GenBank/DDBJ whole genome shotgun (WGS) entry which is preliminary data.</text>
</comment>
<comment type="function">
    <text evidence="5">This is 1 of the proteins that bind and probably mediate the attachment of the 5S RNA into the large ribosomal subunit, where it forms part of the central protuberance. In the 70S ribosome it contacts protein S13 of the 30S subunit (bridge B1b), connecting the 2 subunits; this bridge is implicated in subunit movement. Contacts the P site tRNA; the 5S rRNA and some of its associated proteins might help stabilize positioning of ribosome-bound tRNAs.</text>
</comment>
<dbReference type="Proteomes" id="UP000885744">
    <property type="component" value="Unassembled WGS sequence"/>
</dbReference>
<protein>
    <recommendedName>
        <fullName evidence="4 5">Large ribosomal subunit protein uL5</fullName>
    </recommendedName>
</protein>
<feature type="domain" description="Large ribosomal subunit protein uL5 C-terminal" evidence="8">
    <location>
        <begin position="83"/>
        <end position="175"/>
    </location>
</feature>
<dbReference type="FunFam" id="3.30.1440.10:FF:000001">
    <property type="entry name" value="50S ribosomal protein L5"/>
    <property type="match status" value="1"/>
</dbReference>
<dbReference type="GO" id="GO:0006412">
    <property type="term" value="P:translation"/>
    <property type="evidence" value="ECO:0007669"/>
    <property type="project" value="UniProtKB-UniRule"/>
</dbReference>
<keyword evidence="5" id="KW-0694">RNA-binding</keyword>
<evidence type="ECO:0000256" key="5">
    <source>
        <dbReference type="HAMAP-Rule" id="MF_01333"/>
    </source>
</evidence>
<evidence type="ECO:0000256" key="2">
    <source>
        <dbReference type="ARBA" id="ARBA00022980"/>
    </source>
</evidence>
<evidence type="ECO:0000256" key="1">
    <source>
        <dbReference type="ARBA" id="ARBA00008553"/>
    </source>
</evidence>
<organism evidence="9">
    <name type="scientific">candidate division WWE3 bacterium</name>
    <dbReference type="NCBI Taxonomy" id="2053526"/>
    <lineage>
        <taxon>Bacteria</taxon>
        <taxon>Katanobacteria</taxon>
    </lineage>
</organism>
<evidence type="ECO:0000313" key="9">
    <source>
        <dbReference type="EMBL" id="HEB13982.1"/>
    </source>
</evidence>
<accession>A0A7C1T7L7</accession>
<dbReference type="EMBL" id="DRHH01000042">
    <property type="protein sequence ID" value="HEB13982.1"/>
    <property type="molecule type" value="Genomic_DNA"/>
</dbReference>
<keyword evidence="3 5" id="KW-0687">Ribonucleoprotein</keyword>
<dbReference type="AlphaFoldDB" id="A0A7C1T7L7"/>
<comment type="similarity">
    <text evidence="1 5 6">Belongs to the universal ribosomal protein uL5 family.</text>
</comment>
<dbReference type="InterPro" id="IPR031310">
    <property type="entry name" value="Ribosomal_uL5_N"/>
</dbReference>
<dbReference type="GO" id="GO:0000049">
    <property type="term" value="F:tRNA binding"/>
    <property type="evidence" value="ECO:0007669"/>
    <property type="project" value="UniProtKB-UniRule"/>
</dbReference>
<evidence type="ECO:0000256" key="3">
    <source>
        <dbReference type="ARBA" id="ARBA00023274"/>
    </source>
</evidence>
<dbReference type="GO" id="GO:1990904">
    <property type="term" value="C:ribonucleoprotein complex"/>
    <property type="evidence" value="ECO:0007669"/>
    <property type="project" value="UniProtKB-KW"/>
</dbReference>
<dbReference type="Gene3D" id="3.30.1440.10">
    <property type="match status" value="1"/>
</dbReference>
<keyword evidence="5" id="KW-0820">tRNA-binding</keyword>
<sequence length="178" mass="19945">MLKEIYQKEIAPKLKDELGKGNVSGVPTLKKIVVNIGVGEFKDNEAELEKVQEEMARILGQKPTFRSAKRAVASFSIRAGDVVGIAATLRGRKMWDFFEKLVKIVLPRTRDFRGIPRKSLDGKGNLTIAIEEHTSFPEIDPHKVDRIRGLEITVVTTAGDDEKAFRVLKELGMPFNKD</sequence>
<reference evidence="9" key="1">
    <citation type="journal article" date="2020" name="mSystems">
        <title>Genome- and Community-Level Interaction Insights into Carbon Utilization and Element Cycling Functions of Hydrothermarchaeota in Hydrothermal Sediment.</title>
        <authorList>
            <person name="Zhou Z."/>
            <person name="Liu Y."/>
            <person name="Xu W."/>
            <person name="Pan J."/>
            <person name="Luo Z.H."/>
            <person name="Li M."/>
        </authorList>
    </citation>
    <scope>NUCLEOTIDE SEQUENCE [LARGE SCALE GENOMIC DNA]</scope>
    <source>
        <strain evidence="9">HyVt-365</strain>
    </source>
</reference>
<dbReference type="InterPro" id="IPR020930">
    <property type="entry name" value="Ribosomal_uL5_bac-type"/>
</dbReference>
<evidence type="ECO:0000259" key="7">
    <source>
        <dbReference type="Pfam" id="PF00281"/>
    </source>
</evidence>
<evidence type="ECO:0000256" key="4">
    <source>
        <dbReference type="ARBA" id="ARBA00035245"/>
    </source>
</evidence>
<dbReference type="GO" id="GO:0005840">
    <property type="term" value="C:ribosome"/>
    <property type="evidence" value="ECO:0007669"/>
    <property type="project" value="UniProtKB-KW"/>
</dbReference>
<dbReference type="GO" id="GO:0003735">
    <property type="term" value="F:structural constituent of ribosome"/>
    <property type="evidence" value="ECO:0007669"/>
    <property type="project" value="InterPro"/>
</dbReference>
<evidence type="ECO:0000256" key="6">
    <source>
        <dbReference type="RuleBase" id="RU003930"/>
    </source>
</evidence>
<dbReference type="NCBIfam" id="NF000585">
    <property type="entry name" value="PRK00010.1"/>
    <property type="match status" value="1"/>
</dbReference>
<proteinExistence type="inferred from homology"/>
<feature type="domain" description="Large ribosomal subunit protein uL5 N-terminal" evidence="7">
    <location>
        <begin position="22"/>
        <end position="78"/>
    </location>
</feature>
<dbReference type="SUPFAM" id="SSF55282">
    <property type="entry name" value="RL5-like"/>
    <property type="match status" value="1"/>
</dbReference>
<comment type="subunit">
    <text evidence="5">Part of the 50S ribosomal subunit; part of the 5S rRNA/L5/L18/L25 subcomplex. Contacts the 5S rRNA and the P site tRNA. Forms a bridge to the 30S subunit in the 70S ribosome.</text>
</comment>
<dbReference type="PANTHER" id="PTHR11994">
    <property type="entry name" value="60S RIBOSOMAL PROTEIN L11-RELATED"/>
    <property type="match status" value="1"/>
</dbReference>
<keyword evidence="5" id="KW-0699">rRNA-binding</keyword>
<dbReference type="GO" id="GO:0019843">
    <property type="term" value="F:rRNA binding"/>
    <property type="evidence" value="ECO:0007669"/>
    <property type="project" value="UniProtKB-UniRule"/>
</dbReference>
<keyword evidence="2 5" id="KW-0689">Ribosomal protein</keyword>
<dbReference type="PIRSF" id="PIRSF002161">
    <property type="entry name" value="Ribosomal_L5"/>
    <property type="match status" value="1"/>
</dbReference>
<dbReference type="InterPro" id="IPR022803">
    <property type="entry name" value="Ribosomal_uL5_dom_sf"/>
</dbReference>
<dbReference type="HAMAP" id="MF_01333_B">
    <property type="entry name" value="Ribosomal_uL5_B"/>
    <property type="match status" value="1"/>
</dbReference>
<name>A0A7C1T7L7_UNCKA</name>
<dbReference type="Pfam" id="PF00673">
    <property type="entry name" value="Ribosomal_L5_C"/>
    <property type="match status" value="1"/>
</dbReference>
<dbReference type="Pfam" id="PF00281">
    <property type="entry name" value="Ribosomal_L5"/>
    <property type="match status" value="1"/>
</dbReference>